<name>A0A963YQB3_9PROT</name>
<feature type="transmembrane region" description="Helical" evidence="1">
    <location>
        <begin position="30"/>
        <end position="49"/>
    </location>
</feature>
<evidence type="ECO:0000256" key="1">
    <source>
        <dbReference type="SAM" id="Phobius"/>
    </source>
</evidence>
<keyword evidence="1" id="KW-0472">Membrane</keyword>
<comment type="caution">
    <text evidence="2">The sequence shown here is derived from an EMBL/GenBank/DDBJ whole genome shotgun (WGS) entry which is preliminary data.</text>
</comment>
<dbReference type="PANTHER" id="PTHR38442:SF1">
    <property type="entry name" value="INNER MEMBRANE PROTEIN"/>
    <property type="match status" value="1"/>
</dbReference>
<evidence type="ECO:0000313" key="3">
    <source>
        <dbReference type="Proteomes" id="UP000708298"/>
    </source>
</evidence>
<protein>
    <submittedName>
        <fullName evidence="2">DUF445 domain-containing protein</fullName>
    </submittedName>
</protein>
<reference evidence="2" key="2">
    <citation type="submission" date="2021-01" db="EMBL/GenBank/DDBJ databases">
        <authorList>
            <person name="Mieszkin S."/>
            <person name="Pouder E."/>
            <person name="Alain K."/>
        </authorList>
    </citation>
    <scope>NUCLEOTIDE SEQUENCE</scope>
    <source>
        <strain evidence="2">HW T2.11</strain>
    </source>
</reference>
<keyword evidence="1" id="KW-0812">Transmembrane</keyword>
<reference evidence="2" key="1">
    <citation type="journal article" date="2021" name="Microorganisms">
        <title>Acidisoma silvae sp. nov. and Acidisomacellulosilytica sp. nov., Two Acidophilic Bacteria Isolated from Decaying Wood, Hydrolyzing Cellulose and Producing Poly-3-hydroxybutyrate.</title>
        <authorList>
            <person name="Mieszkin S."/>
            <person name="Pouder E."/>
            <person name="Uroz S."/>
            <person name="Simon-Colin C."/>
            <person name="Alain K."/>
        </authorList>
    </citation>
    <scope>NUCLEOTIDE SEQUENCE</scope>
    <source>
        <strain evidence="2">HW T2.11</strain>
    </source>
</reference>
<organism evidence="2 3">
    <name type="scientific">Acidisoma silvae</name>
    <dbReference type="NCBI Taxonomy" id="2802396"/>
    <lineage>
        <taxon>Bacteria</taxon>
        <taxon>Pseudomonadati</taxon>
        <taxon>Pseudomonadota</taxon>
        <taxon>Alphaproteobacteria</taxon>
        <taxon>Acetobacterales</taxon>
        <taxon>Acidocellaceae</taxon>
        <taxon>Acidisoma</taxon>
    </lineage>
</organism>
<gene>
    <name evidence="2" type="ORF">ASILVAE211_07405</name>
</gene>
<feature type="transmembrane region" description="Helical" evidence="1">
    <location>
        <begin position="408"/>
        <end position="429"/>
    </location>
</feature>
<dbReference type="InterPro" id="IPR007383">
    <property type="entry name" value="DUF445"/>
</dbReference>
<dbReference type="Proteomes" id="UP000708298">
    <property type="component" value="Unassembled WGS sequence"/>
</dbReference>
<keyword evidence="1" id="KW-1133">Transmembrane helix</keyword>
<evidence type="ECO:0000313" key="2">
    <source>
        <dbReference type="EMBL" id="MCB8875005.1"/>
    </source>
</evidence>
<dbReference type="Pfam" id="PF04286">
    <property type="entry name" value="DUF445"/>
    <property type="match status" value="1"/>
</dbReference>
<dbReference type="EMBL" id="JAESVB010000002">
    <property type="protein sequence ID" value="MCB8875005.1"/>
    <property type="molecule type" value="Genomic_DNA"/>
</dbReference>
<accession>A0A963YQB3</accession>
<keyword evidence="3" id="KW-1185">Reference proteome</keyword>
<dbReference type="PANTHER" id="PTHR38442">
    <property type="entry name" value="INNER MEMBRANE PROTEIN-RELATED"/>
    <property type="match status" value="1"/>
</dbReference>
<dbReference type="AlphaFoldDB" id="A0A963YQB3"/>
<dbReference type="GO" id="GO:0005886">
    <property type="term" value="C:plasma membrane"/>
    <property type="evidence" value="ECO:0007669"/>
    <property type="project" value="TreeGrafter"/>
</dbReference>
<sequence>MDAGPQVSVLGATAPDTDAAARRSLKRHRMVATGLLVGMGALCAASFALPHGLPQQLLESASKAGVVGGLADWFAVTALFRRPLGLPIPHTAIIPAQKERLGRALGRFIGAHVITSAEVSRVLARADLPGLVHRFLSDPATARPAATALAAALPKLLGSIEDGRARRLLSHLLPRLVGGPDAGRVVARALYGLVEGGRHQEVFTFVLGQLRTMLTSKEDDLRGGIRDRVREQGGSLLGWAIGGSVAKRVIAGVNSEIDAIGPEGSTMRLAFDDWVREQIKLIETDPERAAEIGAAVKRVVTHQSVQDWLRDVWERLRLAIERDAEKPNGHTIAVLEATLAKFGAAIEQDPAIRAGLERGVAAIVGSLLPLAQERAADFVADVVAQWDAKTVTERLELRVGRDLQYIRINGTLVGFLAGGLLFLALRAIFGASAGAL</sequence>
<dbReference type="RefSeq" id="WP_227320652.1">
    <property type="nucleotide sequence ID" value="NZ_JAESVB010000002.1"/>
</dbReference>
<proteinExistence type="predicted"/>